<name>A0A833U1L8_ACIBZ</name>
<evidence type="ECO:0000256" key="1">
    <source>
        <dbReference type="SAM" id="Phobius"/>
    </source>
</evidence>
<protein>
    <submittedName>
        <fullName evidence="2">Uncharacterized protein</fullName>
    </submittedName>
</protein>
<reference evidence="3" key="1">
    <citation type="journal article" date="2020" name="MBio">
        <title>Horizontal gene transfer to a defensive symbiont with a reduced genome amongst a multipartite beetle microbiome.</title>
        <authorList>
            <person name="Waterworth S.C."/>
            <person name="Florez L.V."/>
            <person name="Rees E.R."/>
            <person name="Hertweck C."/>
            <person name="Kaltenpoth M."/>
            <person name="Kwan J.C."/>
        </authorList>
    </citation>
    <scope>NUCLEOTIDE SEQUENCE [LARGE SCALE GENOMIC DNA]</scope>
</reference>
<evidence type="ECO:0000313" key="2">
    <source>
        <dbReference type="EMBL" id="KAF1028166.1"/>
    </source>
</evidence>
<sequence>MIEFFENLGLFRSIFSGVAVGVCLAIILILIKIIFVVIIQSKFSLKIIEYPFKGIYFKRMIKLAPVFFYSPVVDNKNMNLTDAIKLEDKGWFKDAIENPLQLQDDSLVNKQNAPFIYFNPETMEVYGSFILMIGRKYQTKYFSAKLVEKIGSEKC</sequence>
<keyword evidence="1" id="KW-0472">Membrane</keyword>
<comment type="caution">
    <text evidence="2">The sequence shown here is derived from an EMBL/GenBank/DDBJ whole genome shotgun (WGS) entry which is preliminary data.</text>
</comment>
<dbReference type="Proteomes" id="UP000490535">
    <property type="component" value="Unassembled WGS sequence"/>
</dbReference>
<dbReference type="EMBL" id="WNDP01000003">
    <property type="protein sequence ID" value="KAF1028166.1"/>
    <property type="molecule type" value="Genomic_DNA"/>
</dbReference>
<organism evidence="2 3">
    <name type="scientific">Acinetobacter bereziniae</name>
    <name type="common">Acinetobacter genomosp. 10</name>
    <dbReference type="NCBI Taxonomy" id="106648"/>
    <lineage>
        <taxon>Bacteria</taxon>
        <taxon>Pseudomonadati</taxon>
        <taxon>Pseudomonadota</taxon>
        <taxon>Gammaproteobacteria</taxon>
        <taxon>Moraxellales</taxon>
        <taxon>Moraxellaceae</taxon>
        <taxon>Acinetobacter</taxon>
    </lineage>
</organism>
<feature type="transmembrane region" description="Helical" evidence="1">
    <location>
        <begin position="14"/>
        <end position="39"/>
    </location>
</feature>
<keyword evidence="1" id="KW-1133">Transmembrane helix</keyword>
<proteinExistence type="predicted"/>
<dbReference type="AlphaFoldDB" id="A0A833U1L8"/>
<accession>A0A833U1L8</accession>
<gene>
    <name evidence="2" type="ORF">GAK29_00262</name>
</gene>
<keyword evidence="1" id="KW-0812">Transmembrane</keyword>
<evidence type="ECO:0000313" key="3">
    <source>
        <dbReference type="Proteomes" id="UP000490535"/>
    </source>
</evidence>